<evidence type="ECO:0000256" key="6">
    <source>
        <dbReference type="SAM" id="MobiDB-lite"/>
    </source>
</evidence>
<dbReference type="InterPro" id="IPR056280">
    <property type="entry name" value="AIPP2-like_SPOC"/>
</dbReference>
<dbReference type="InterPro" id="IPR019787">
    <property type="entry name" value="Znf_PHD-finger"/>
</dbReference>
<gene>
    <name evidence="8" type="ORF">H6P81_019262</name>
</gene>
<keyword evidence="2" id="KW-0863">Zinc-finger</keyword>
<dbReference type="EMBL" id="JAINDJ010000008">
    <property type="protein sequence ID" value="KAG9439097.1"/>
    <property type="molecule type" value="Genomic_DNA"/>
</dbReference>
<organism evidence="8 9">
    <name type="scientific">Aristolochia fimbriata</name>
    <name type="common">White veined hardy Dutchman's pipe vine</name>
    <dbReference type="NCBI Taxonomy" id="158543"/>
    <lineage>
        <taxon>Eukaryota</taxon>
        <taxon>Viridiplantae</taxon>
        <taxon>Streptophyta</taxon>
        <taxon>Embryophyta</taxon>
        <taxon>Tracheophyta</taxon>
        <taxon>Spermatophyta</taxon>
        <taxon>Magnoliopsida</taxon>
        <taxon>Magnoliidae</taxon>
        <taxon>Piperales</taxon>
        <taxon>Aristolochiaceae</taxon>
        <taxon>Aristolochia</taxon>
    </lineage>
</organism>
<reference evidence="8 9" key="1">
    <citation type="submission" date="2021-07" db="EMBL/GenBank/DDBJ databases">
        <title>The Aristolochia fimbriata genome: insights into angiosperm evolution, floral development and chemical biosynthesis.</title>
        <authorList>
            <person name="Jiao Y."/>
        </authorList>
    </citation>
    <scope>NUCLEOTIDE SEQUENCE [LARGE SCALE GENOMIC DNA]</scope>
    <source>
        <strain evidence="8">IBCAS-2021</strain>
        <tissue evidence="8">Leaf</tissue>
    </source>
</reference>
<evidence type="ECO:0000313" key="8">
    <source>
        <dbReference type="EMBL" id="KAG9439097.1"/>
    </source>
</evidence>
<evidence type="ECO:0000256" key="5">
    <source>
        <dbReference type="ARBA" id="ARBA00023163"/>
    </source>
</evidence>
<evidence type="ECO:0000256" key="4">
    <source>
        <dbReference type="ARBA" id="ARBA00023015"/>
    </source>
</evidence>
<dbReference type="GO" id="GO:0140566">
    <property type="term" value="F:histone reader activity"/>
    <property type="evidence" value="ECO:0007669"/>
    <property type="project" value="InterPro"/>
</dbReference>
<evidence type="ECO:0000256" key="2">
    <source>
        <dbReference type="ARBA" id="ARBA00022771"/>
    </source>
</evidence>
<evidence type="ECO:0000313" key="9">
    <source>
        <dbReference type="Proteomes" id="UP000825729"/>
    </source>
</evidence>
<dbReference type="Pfam" id="PF23121">
    <property type="entry name" value="SPOC_AIPP2"/>
    <property type="match status" value="1"/>
</dbReference>
<dbReference type="InterPro" id="IPR013083">
    <property type="entry name" value="Znf_RING/FYVE/PHD"/>
</dbReference>
<feature type="domain" description="Zinc finger PHD-type" evidence="7">
    <location>
        <begin position="5"/>
        <end position="51"/>
    </location>
</feature>
<dbReference type="Pfam" id="PF00628">
    <property type="entry name" value="PHD"/>
    <property type="match status" value="1"/>
</dbReference>
<feature type="compositionally biased region" description="Basic and acidic residues" evidence="6">
    <location>
        <begin position="247"/>
        <end position="259"/>
    </location>
</feature>
<keyword evidence="9" id="KW-1185">Reference proteome</keyword>
<evidence type="ECO:0000259" key="7">
    <source>
        <dbReference type="SMART" id="SM00249"/>
    </source>
</evidence>
<dbReference type="GO" id="GO:0034244">
    <property type="term" value="P:negative regulation of transcription elongation by RNA polymerase II"/>
    <property type="evidence" value="ECO:0007669"/>
    <property type="project" value="InterPro"/>
</dbReference>
<sequence length="401" mass="45262">MEEEVCSICGDPGYAEMMVLCDDCNQVSEHIYCMRNHLDEVPEIWFCEACQVRRESDSHCPTTSSNMHQNRSDKAYAAASLQLHEKMDSQGKKQKSIDINEVMVRGLFIPDKRKKGFPKACSPLYKGNKAFKAPEAGKVKFISEAEAAHLRSGAKAMLFYQSPGASGALMPKKGSTSTLPMKNVICRTAKRSFPSRSETTAKNNVDSKLMKDASMWHNDQIRKQTYACVQASEKKTNELGRYGSSNEEPRVATSKKMEKPIDNLEDASTSLRSIVAHPLGRASKRDSSSPTSHLIKNSDDWKHSPHLTLPENWERNISWRGSFEVHGTLFEGNIYQGIEAYRSNSIGHKALEALRRMPTRLIAVLLPRFEVWPRIFQKQFPDADDVALYFLPSDCERFDSN</sequence>
<dbReference type="AlphaFoldDB" id="A0AAV7DUD2"/>
<proteinExistence type="predicted"/>
<dbReference type="Gene3D" id="3.30.40.10">
    <property type="entry name" value="Zinc/RING finger domain, C3HC4 (zinc finger)"/>
    <property type="match status" value="1"/>
</dbReference>
<name>A0AAV7DUD2_ARIFI</name>
<dbReference type="GO" id="GO:0008270">
    <property type="term" value="F:zinc ion binding"/>
    <property type="evidence" value="ECO:0007669"/>
    <property type="project" value="UniProtKB-KW"/>
</dbReference>
<dbReference type="InterPro" id="IPR049914">
    <property type="entry name" value="PHD1-3/5-6"/>
</dbReference>
<dbReference type="PANTHER" id="PTHR33304:SF36">
    <property type="entry name" value="GB|AAF26970.1-RELATED"/>
    <property type="match status" value="1"/>
</dbReference>
<evidence type="ECO:0000256" key="1">
    <source>
        <dbReference type="ARBA" id="ARBA00022723"/>
    </source>
</evidence>
<keyword evidence="3" id="KW-0862">Zinc</keyword>
<protein>
    <recommendedName>
        <fullName evidence="7">Zinc finger PHD-type domain-containing protein</fullName>
    </recommendedName>
</protein>
<dbReference type="InterPro" id="IPR001965">
    <property type="entry name" value="Znf_PHD"/>
</dbReference>
<keyword evidence="4" id="KW-0805">Transcription regulation</keyword>
<dbReference type="SUPFAM" id="SSF57903">
    <property type="entry name" value="FYVE/PHD zinc finger"/>
    <property type="match status" value="1"/>
</dbReference>
<evidence type="ECO:0000256" key="3">
    <source>
        <dbReference type="ARBA" id="ARBA00022833"/>
    </source>
</evidence>
<keyword evidence="1" id="KW-0479">Metal-binding</keyword>
<dbReference type="Proteomes" id="UP000825729">
    <property type="component" value="Unassembled WGS sequence"/>
</dbReference>
<dbReference type="InterPro" id="IPR011011">
    <property type="entry name" value="Znf_FYVE_PHD"/>
</dbReference>
<feature type="region of interest" description="Disordered" evidence="6">
    <location>
        <begin position="277"/>
        <end position="301"/>
    </location>
</feature>
<keyword evidence="5" id="KW-0804">Transcription</keyword>
<dbReference type="PANTHER" id="PTHR33304">
    <property type="match status" value="1"/>
</dbReference>
<accession>A0AAV7DUD2</accession>
<feature type="region of interest" description="Disordered" evidence="6">
    <location>
        <begin position="237"/>
        <end position="259"/>
    </location>
</feature>
<comment type="caution">
    <text evidence="8">The sequence shown here is derived from an EMBL/GenBank/DDBJ whole genome shotgun (WGS) entry which is preliminary data.</text>
</comment>
<dbReference type="SMART" id="SM00249">
    <property type="entry name" value="PHD"/>
    <property type="match status" value="1"/>
</dbReference>